<dbReference type="GO" id="GO:0003676">
    <property type="term" value="F:nucleic acid binding"/>
    <property type="evidence" value="ECO:0007669"/>
    <property type="project" value="InterPro"/>
</dbReference>
<proteinExistence type="predicted"/>
<gene>
    <name evidence="2" type="ORF">J2S20_001230</name>
</gene>
<dbReference type="EMBL" id="JAUSTO010000006">
    <property type="protein sequence ID" value="MDQ0152538.1"/>
    <property type="molecule type" value="Genomic_DNA"/>
</dbReference>
<dbReference type="PANTHER" id="PTHR38462:SF1">
    <property type="entry name" value="YPRB RIBONUCLEASE H-LIKE DOMAIN-CONTAINING PROTEIN"/>
    <property type="match status" value="1"/>
</dbReference>
<dbReference type="PANTHER" id="PTHR38462">
    <property type="entry name" value="EXONUCLEASE-LIKE PROTEIN"/>
    <property type="match status" value="1"/>
</dbReference>
<dbReference type="InterPro" id="IPR038720">
    <property type="entry name" value="YprB_RNase_H-like_dom"/>
</dbReference>
<evidence type="ECO:0000313" key="2">
    <source>
        <dbReference type="EMBL" id="MDQ0152538.1"/>
    </source>
</evidence>
<dbReference type="InterPro" id="IPR036397">
    <property type="entry name" value="RNaseH_sf"/>
</dbReference>
<evidence type="ECO:0000259" key="1">
    <source>
        <dbReference type="Pfam" id="PF13482"/>
    </source>
</evidence>
<dbReference type="Pfam" id="PF13482">
    <property type="entry name" value="RNase_H_2"/>
    <property type="match status" value="1"/>
</dbReference>
<dbReference type="InterPro" id="IPR012337">
    <property type="entry name" value="RNaseH-like_sf"/>
</dbReference>
<dbReference type="Gene3D" id="3.30.420.10">
    <property type="entry name" value="Ribonuclease H-like superfamily/Ribonuclease H"/>
    <property type="match status" value="1"/>
</dbReference>
<evidence type="ECO:0000313" key="3">
    <source>
        <dbReference type="Proteomes" id="UP001241537"/>
    </source>
</evidence>
<dbReference type="RefSeq" id="WP_106611779.1">
    <property type="nucleotide sequence ID" value="NZ_JAUSTO010000006.1"/>
</dbReference>
<protein>
    <submittedName>
        <fullName evidence="2">Uncharacterized protein YprB with RNaseH-like and TPR domain</fullName>
    </submittedName>
</protein>
<dbReference type="SUPFAM" id="SSF53098">
    <property type="entry name" value="Ribonuclease H-like"/>
    <property type="match status" value="1"/>
</dbReference>
<comment type="caution">
    <text evidence="2">The sequence shown here is derived from an EMBL/GenBank/DDBJ whole genome shotgun (WGS) entry which is preliminary data.</text>
</comment>
<reference evidence="2" key="1">
    <citation type="submission" date="2023-07" db="EMBL/GenBank/DDBJ databases">
        <title>Genomic Encyclopedia of Type Strains, Phase IV (KMG-IV): sequencing the most valuable type-strain genomes for metagenomic binning, comparative biology and taxonomic classification.</title>
        <authorList>
            <person name="Goeker M."/>
        </authorList>
    </citation>
    <scope>NUCLEOTIDE SEQUENCE</scope>
    <source>
        <strain evidence="2">DSM 19659</strain>
    </source>
</reference>
<sequence>MKMQLFQIPEAVIFDYPIRKLGVLEDFLFLDIETTGLSPANAQIYMIGALSYAEKSGWMLRQWFADSLSAEEECLRSFFDFAKDFRILIHYNGDSFDLPFLSRCASQYGMGCPLDEIQSLDLYRAVRPFRKLLGTERMNQKRMEEFLSISRTDRFSGAELISVYEHWLVTPETALLQQLLLHNEEDIMNLPQLLSLLSYRDFFQSAPQELSVSVDETALLLHFHTDSRIPVSVRQLLEAAGFQAELSLKDNALSLRIPLFHGTLRHYFTNYRDYYYLPLENKAIHKSLAEFVDRSAKVRAKAEHACVPAEGLFMPLLCEAPAEATLFRENPRGRPYLRLSQDLLENTAPGFWLNYTGAALSELGFCSNDGKAQK</sequence>
<name>A0AAE3VAL6_9FIRM</name>
<dbReference type="Proteomes" id="UP001241537">
    <property type="component" value="Unassembled WGS sequence"/>
</dbReference>
<keyword evidence="3" id="KW-1185">Reference proteome</keyword>
<accession>A0AAE3VAL6</accession>
<dbReference type="AlphaFoldDB" id="A0AAE3VAL6"/>
<feature type="domain" description="YprB ribonuclease H-like" evidence="1">
    <location>
        <begin position="28"/>
        <end position="197"/>
    </location>
</feature>
<organism evidence="2 3">
    <name type="scientific">Moryella indoligenes</name>
    <dbReference type="NCBI Taxonomy" id="371674"/>
    <lineage>
        <taxon>Bacteria</taxon>
        <taxon>Bacillati</taxon>
        <taxon>Bacillota</taxon>
        <taxon>Clostridia</taxon>
        <taxon>Lachnospirales</taxon>
        <taxon>Lachnospiraceae</taxon>
        <taxon>Moryella</taxon>
    </lineage>
</organism>